<protein>
    <submittedName>
        <fullName evidence="1">Uncharacterized protein</fullName>
    </submittedName>
</protein>
<reference evidence="1" key="1">
    <citation type="submission" date="2020-11" db="EMBL/GenBank/DDBJ databases">
        <authorList>
            <person name="Davenport K.M."/>
            <person name="Bickhart D.M."/>
            <person name="Smith T.P.L."/>
            <person name="Murdoch B.M."/>
            <person name="Rosen B.D."/>
        </authorList>
    </citation>
    <scope>NUCLEOTIDE SEQUENCE [LARGE SCALE GENOMIC DNA]</scope>
    <source>
        <strain evidence="1">OAR_USU_Benz2616</strain>
    </source>
</reference>
<reference evidence="1" key="2">
    <citation type="submission" date="2025-08" db="UniProtKB">
        <authorList>
            <consortium name="Ensembl"/>
        </authorList>
    </citation>
    <scope>IDENTIFICATION</scope>
</reference>
<sequence>MYHFEFVFILSGYMPRIGIAGSRDSSIFSSSWNLHAVLQSGSTNLCSFQHCRRVLFSPHPLKHLLFVDFLMVVILISVRRYIFVVLICISLISRDVKHLFR</sequence>
<proteinExistence type="predicted"/>
<name>A0AC11CTF8_SHEEP</name>
<organism evidence="1">
    <name type="scientific">Ovis aries</name>
    <name type="common">Sheep</name>
    <dbReference type="NCBI Taxonomy" id="9940"/>
    <lineage>
        <taxon>Eukaryota</taxon>
        <taxon>Metazoa</taxon>
        <taxon>Chordata</taxon>
        <taxon>Craniata</taxon>
        <taxon>Vertebrata</taxon>
        <taxon>Euteleostomi</taxon>
        <taxon>Mammalia</taxon>
        <taxon>Eutheria</taxon>
        <taxon>Laurasiatheria</taxon>
        <taxon>Artiodactyla</taxon>
        <taxon>Ruminantia</taxon>
        <taxon>Pecora</taxon>
        <taxon>Bovidae</taxon>
        <taxon>Caprinae</taxon>
        <taxon>Ovis</taxon>
    </lineage>
</organism>
<reference evidence="1" key="3">
    <citation type="submission" date="2025-09" db="UniProtKB">
        <authorList>
            <consortium name="Ensembl"/>
        </authorList>
    </citation>
    <scope>IDENTIFICATION</scope>
</reference>
<dbReference type="Ensembl" id="ENSOART00020047594.1">
    <property type="protein sequence ID" value="ENSOARP00020035236.1"/>
    <property type="gene ID" value="ENSOARG00020036429.1"/>
</dbReference>
<evidence type="ECO:0000313" key="1">
    <source>
        <dbReference type="Ensembl" id="ENSOARP00020035236.1"/>
    </source>
</evidence>
<accession>A0AC11CTF8</accession>